<dbReference type="AlphaFoldDB" id="B9E574"/>
<dbReference type="EMBL" id="AP009049">
    <property type="protein sequence ID" value="BAH07649.1"/>
    <property type="molecule type" value="Genomic_DNA"/>
</dbReference>
<dbReference type="NCBIfam" id="TIGR03299">
    <property type="entry name" value="LGT_TIGR03299"/>
    <property type="match status" value="1"/>
</dbReference>
<evidence type="ECO:0000313" key="2">
    <source>
        <dbReference type="Proteomes" id="UP000007969"/>
    </source>
</evidence>
<protein>
    <submittedName>
        <fullName evidence="1">Uncharacterized protein</fullName>
    </submittedName>
</protein>
<organism evidence="1 2">
    <name type="scientific">Clostridium kluyveri (strain NBRC 12016)</name>
    <dbReference type="NCBI Taxonomy" id="583346"/>
    <lineage>
        <taxon>Bacteria</taxon>
        <taxon>Bacillati</taxon>
        <taxon>Bacillota</taxon>
        <taxon>Clostridia</taxon>
        <taxon>Eubacteriales</taxon>
        <taxon>Clostridiaceae</taxon>
        <taxon>Clostridium</taxon>
    </lineage>
</organism>
<reference evidence="2" key="1">
    <citation type="submission" date="2005-09" db="EMBL/GenBank/DDBJ databases">
        <title>Complete genome sequence of Clostridium kluyveri and comparative genomics of Clostridia species.</title>
        <authorList>
            <person name="Inui M."/>
            <person name="Nonaka H."/>
            <person name="Shinoda Y."/>
            <person name="Ikenaga Y."/>
            <person name="Abe M."/>
            <person name="Naito K."/>
            <person name="Vertes A.A."/>
            <person name="Yukawa H."/>
        </authorList>
    </citation>
    <scope>NUCLEOTIDE SEQUENCE [LARGE SCALE GENOMIC DNA]</scope>
    <source>
        <strain evidence="2">NBRC 12016</strain>
    </source>
</reference>
<dbReference type="KEGG" id="ckr:CKR_2598"/>
<proteinExistence type="predicted"/>
<dbReference type="InterPro" id="IPR017686">
    <property type="entry name" value="Phg/plasmid-like_prot"/>
</dbReference>
<dbReference type="Proteomes" id="UP000007969">
    <property type="component" value="Chromosome"/>
</dbReference>
<sequence>MNNNKYIFERKSIIMSANVETMFYVRETPWHGLGTKVGEALFSQKALELSGLNWNVIQKPIYTSDNILISNYKVNIRESDDKVLGVVTDRYKIVQNKEAFSFTDSLIGEGCKYETAGSLQNGRKVWLLAKLPDKYKILDDEVTPYMVFSNSHDGTGAIKVAMTPIRVVCNNTLNLALSNAKRIWSTIHTGNISSKLNEAMKTLLLAESYMENLDYEAHYLSRKTISDEKVLEFIELLLPLPDNASKTQEKNINLLRDDMKLRYFDAPDLIDLPKTSWRFVNAVSDFATHINPLRKTKNYKENLFSKTIDGNPLIDRAYALVESIV</sequence>
<evidence type="ECO:0000313" key="1">
    <source>
        <dbReference type="EMBL" id="BAH07649.1"/>
    </source>
</evidence>
<accession>B9E574</accession>
<name>B9E574_CLOK1</name>
<dbReference type="InterPro" id="IPR026325">
    <property type="entry name" value="DUF932"/>
</dbReference>
<gene>
    <name evidence="1" type="ordered locus">CKR_2598</name>
</gene>
<dbReference type="Pfam" id="PF06067">
    <property type="entry name" value="DUF932"/>
    <property type="match status" value="1"/>
</dbReference>
<dbReference type="HOGENOM" id="CLU_058825_0_0_9"/>